<dbReference type="Gene3D" id="3.40.50.720">
    <property type="entry name" value="NAD(P)-binding Rossmann-like Domain"/>
    <property type="match status" value="1"/>
</dbReference>
<dbReference type="PRINTS" id="PR00081">
    <property type="entry name" value="GDHRDH"/>
</dbReference>
<dbReference type="Proteomes" id="UP001163046">
    <property type="component" value="Unassembled WGS sequence"/>
</dbReference>
<dbReference type="GO" id="GO:0008202">
    <property type="term" value="P:steroid metabolic process"/>
    <property type="evidence" value="ECO:0007669"/>
    <property type="project" value="TreeGrafter"/>
</dbReference>
<keyword evidence="3" id="KW-1185">Reference proteome</keyword>
<protein>
    <submittedName>
        <fullName evidence="2">Uncharacterized protein</fullName>
    </submittedName>
</protein>
<dbReference type="InterPro" id="IPR020904">
    <property type="entry name" value="Sc_DH/Rdtase_CS"/>
</dbReference>
<evidence type="ECO:0000313" key="3">
    <source>
        <dbReference type="Proteomes" id="UP001163046"/>
    </source>
</evidence>
<dbReference type="EMBL" id="MU825881">
    <property type="protein sequence ID" value="KAJ7385408.1"/>
    <property type="molecule type" value="Genomic_DNA"/>
</dbReference>
<keyword evidence="1" id="KW-0560">Oxidoreductase</keyword>
<dbReference type="PANTHER" id="PTHR43313">
    <property type="entry name" value="SHORT-CHAIN DEHYDROGENASE/REDUCTASE FAMILY 9C"/>
    <property type="match status" value="1"/>
</dbReference>
<dbReference type="InterPro" id="IPR002347">
    <property type="entry name" value="SDR_fam"/>
</dbReference>
<evidence type="ECO:0000256" key="1">
    <source>
        <dbReference type="ARBA" id="ARBA00023002"/>
    </source>
</evidence>
<dbReference type="AlphaFoldDB" id="A0A9X0D4H9"/>
<evidence type="ECO:0000313" key="2">
    <source>
        <dbReference type="EMBL" id="KAJ7385408.1"/>
    </source>
</evidence>
<reference evidence="2" key="1">
    <citation type="submission" date="2023-01" db="EMBL/GenBank/DDBJ databases">
        <title>Genome assembly of the deep-sea coral Lophelia pertusa.</title>
        <authorList>
            <person name="Herrera S."/>
            <person name="Cordes E."/>
        </authorList>
    </citation>
    <scope>NUCLEOTIDE SEQUENCE</scope>
    <source>
        <strain evidence="2">USNM1676648</strain>
        <tissue evidence="2">Polyp</tissue>
    </source>
</reference>
<dbReference type="GO" id="GO:0016491">
    <property type="term" value="F:oxidoreductase activity"/>
    <property type="evidence" value="ECO:0007669"/>
    <property type="project" value="UniProtKB-KW"/>
</dbReference>
<dbReference type="SUPFAM" id="SSF51735">
    <property type="entry name" value="NAD(P)-binding Rossmann-fold domains"/>
    <property type="match status" value="1"/>
</dbReference>
<name>A0A9X0D4H9_9CNID</name>
<organism evidence="2 3">
    <name type="scientific">Desmophyllum pertusum</name>
    <dbReference type="NCBI Taxonomy" id="174260"/>
    <lineage>
        <taxon>Eukaryota</taxon>
        <taxon>Metazoa</taxon>
        <taxon>Cnidaria</taxon>
        <taxon>Anthozoa</taxon>
        <taxon>Hexacorallia</taxon>
        <taxon>Scleractinia</taxon>
        <taxon>Caryophylliina</taxon>
        <taxon>Caryophylliidae</taxon>
        <taxon>Desmophyllum</taxon>
    </lineage>
</organism>
<dbReference type="OrthoDB" id="5296at2759"/>
<dbReference type="PANTHER" id="PTHR43313:SF50">
    <property type="entry name" value="GH26015P"/>
    <property type="match status" value="1"/>
</dbReference>
<comment type="caution">
    <text evidence="2">The sequence shown here is derived from an EMBL/GenBank/DDBJ whole genome shotgun (WGS) entry which is preliminary data.</text>
</comment>
<dbReference type="InterPro" id="IPR036291">
    <property type="entry name" value="NAD(P)-bd_dom_sf"/>
</dbReference>
<dbReference type="PROSITE" id="PS00061">
    <property type="entry name" value="ADH_SHORT"/>
    <property type="match status" value="1"/>
</dbReference>
<gene>
    <name evidence="2" type="ORF">OS493_016492</name>
</gene>
<dbReference type="Pfam" id="PF00106">
    <property type="entry name" value="adh_short"/>
    <property type="match status" value="1"/>
</dbReference>
<proteinExistence type="predicted"/>
<sequence length="191" mass="21820">MPFEEFKRTADVNLWGLIDVTKTFLPLVRKAEGRVVNFSSMLGQFSLPWSCAYNITKYGVEAFSDALRREMSPWKVRVSIIEPGSFNTGLLDGNRAEIILRQRWEALSEEVKNDYSEEYLDKTIKNFHKGLSICSSDTYKVVDAVVDALMSSHPQTRYQVGIDSKLLTFMSLFPSYGPDKVLTRLFMQAPK</sequence>
<accession>A0A9X0D4H9</accession>